<organism evidence="1 2">
    <name type="scientific">Comamonas jiangduensis</name>
    <dbReference type="NCBI Taxonomy" id="1194168"/>
    <lineage>
        <taxon>Bacteria</taxon>
        <taxon>Pseudomonadati</taxon>
        <taxon>Pseudomonadota</taxon>
        <taxon>Betaproteobacteria</taxon>
        <taxon>Burkholderiales</taxon>
        <taxon>Comamonadaceae</taxon>
        <taxon>Comamonas</taxon>
    </lineage>
</organism>
<evidence type="ECO:0000313" key="1">
    <source>
        <dbReference type="EMBL" id="MEZ2740528.1"/>
    </source>
</evidence>
<proteinExistence type="predicted"/>
<accession>A0ABV4IFB1</accession>
<keyword evidence="2" id="KW-1185">Reference proteome</keyword>
<evidence type="ECO:0000313" key="2">
    <source>
        <dbReference type="Proteomes" id="UP001567350"/>
    </source>
</evidence>
<dbReference type="EMBL" id="JBGJLR010000017">
    <property type="protein sequence ID" value="MEZ2740528.1"/>
    <property type="molecule type" value="Genomic_DNA"/>
</dbReference>
<dbReference type="Proteomes" id="UP001567350">
    <property type="component" value="Unassembled WGS sequence"/>
</dbReference>
<comment type="caution">
    <text evidence="1">The sequence shown here is derived from an EMBL/GenBank/DDBJ whole genome shotgun (WGS) entry which is preliminary data.</text>
</comment>
<protein>
    <submittedName>
        <fullName evidence="1">Uncharacterized protein</fullName>
    </submittedName>
</protein>
<gene>
    <name evidence="1" type="ORF">ACBP88_13910</name>
</gene>
<dbReference type="RefSeq" id="WP_370893393.1">
    <property type="nucleotide sequence ID" value="NZ_JBGJLR010000017.1"/>
</dbReference>
<name>A0ABV4IFB1_9BURK</name>
<sequence>MPNLYEALIAMVRDHWKSHDNAYPQRIELNASDMQALLDERKLVNESMNFPLQPGWEHIFLGTPVQRADVSCVVDVNGQRLPITLPSSEVAEK</sequence>
<reference evidence="1 2" key="1">
    <citation type="submission" date="2024-08" db="EMBL/GenBank/DDBJ databases">
        <authorList>
            <person name="Feng Z."/>
            <person name="Ronholm J."/>
        </authorList>
    </citation>
    <scope>NUCLEOTIDE SEQUENCE [LARGE SCALE GENOMIC DNA]</scope>
    <source>
        <strain evidence="1 2">4-AB0-8</strain>
    </source>
</reference>